<dbReference type="AlphaFoldDB" id="A0A0R1YPZ3"/>
<dbReference type="SUPFAM" id="SSF46955">
    <property type="entry name" value="Putative DNA-binding domain"/>
    <property type="match status" value="1"/>
</dbReference>
<dbReference type="RefSeq" id="WP_008215179.1">
    <property type="nucleotide sequence ID" value="NZ_AZFZ01000047.1"/>
</dbReference>
<accession>A0A0R1YPZ3</accession>
<dbReference type="InterPro" id="IPR009061">
    <property type="entry name" value="DNA-bd_dom_put_sf"/>
</dbReference>
<dbReference type="EMBL" id="AZFZ01000047">
    <property type="protein sequence ID" value="KRM41910.1"/>
    <property type="molecule type" value="Genomic_DNA"/>
</dbReference>
<reference evidence="2 3" key="1">
    <citation type="journal article" date="2015" name="Genome Announc.">
        <title>Expanding the biotechnology potential of lactobacilli through comparative genomics of 213 strains and associated genera.</title>
        <authorList>
            <person name="Sun Z."/>
            <person name="Harris H.M."/>
            <person name="McCann A."/>
            <person name="Guo C."/>
            <person name="Argimon S."/>
            <person name="Zhang W."/>
            <person name="Yang X."/>
            <person name="Jeffery I.B."/>
            <person name="Cooney J.C."/>
            <person name="Kagawa T.F."/>
            <person name="Liu W."/>
            <person name="Song Y."/>
            <person name="Salvetti E."/>
            <person name="Wrobel A."/>
            <person name="Rasinkangas P."/>
            <person name="Parkhill J."/>
            <person name="Rea M.C."/>
            <person name="O'Sullivan O."/>
            <person name="Ritari J."/>
            <person name="Douillard F.P."/>
            <person name="Paul Ross R."/>
            <person name="Yang R."/>
            <person name="Briner A.E."/>
            <person name="Felis G.E."/>
            <person name="de Vos W.M."/>
            <person name="Barrangou R."/>
            <person name="Klaenhammer T.R."/>
            <person name="Caufield P.W."/>
            <person name="Cui Y."/>
            <person name="Zhang H."/>
            <person name="O'Toole P.W."/>
        </authorList>
    </citation>
    <scope>NUCLEOTIDE SEQUENCE [LARGE SCALE GENOMIC DNA]</scope>
    <source>
        <strain evidence="2 3">DSM 18390</strain>
    </source>
</reference>
<dbReference type="Proteomes" id="UP000051010">
    <property type="component" value="Unassembled WGS sequence"/>
</dbReference>
<name>A0A0R1YPZ3_9LACO</name>
<proteinExistence type="predicted"/>
<dbReference type="InterPro" id="IPR000551">
    <property type="entry name" value="MerR-type_HTH_dom"/>
</dbReference>
<dbReference type="PATRIC" id="fig|1423786.4.peg.2106"/>
<gene>
    <name evidence="2" type="ORF">FD47_GL002001</name>
</gene>
<evidence type="ECO:0000313" key="2">
    <source>
        <dbReference type="EMBL" id="KRM41910.1"/>
    </source>
</evidence>
<dbReference type="GO" id="GO:0006355">
    <property type="term" value="P:regulation of DNA-templated transcription"/>
    <property type="evidence" value="ECO:0007669"/>
    <property type="project" value="InterPro"/>
</dbReference>
<dbReference type="GO" id="GO:0003677">
    <property type="term" value="F:DNA binding"/>
    <property type="evidence" value="ECO:0007669"/>
    <property type="project" value="InterPro"/>
</dbReference>
<evidence type="ECO:0000259" key="1">
    <source>
        <dbReference type="Pfam" id="PF13411"/>
    </source>
</evidence>
<protein>
    <recommendedName>
        <fullName evidence="1">HTH merR-type domain-containing protein</fullName>
    </recommendedName>
</protein>
<evidence type="ECO:0000313" key="3">
    <source>
        <dbReference type="Proteomes" id="UP000051010"/>
    </source>
</evidence>
<sequence>MELTLTESARQFNVTPDVIANYIQQGLVPSKQQLTSTTTLNDRDIYWLDLVHCFIENGSSISEVKKLIEHCDI</sequence>
<organism evidence="2 3">
    <name type="scientific">Lentilactobacillus parafarraginis DSM 18390 = JCM 14109</name>
    <dbReference type="NCBI Taxonomy" id="1423786"/>
    <lineage>
        <taxon>Bacteria</taxon>
        <taxon>Bacillati</taxon>
        <taxon>Bacillota</taxon>
        <taxon>Bacilli</taxon>
        <taxon>Lactobacillales</taxon>
        <taxon>Lactobacillaceae</taxon>
        <taxon>Lentilactobacillus</taxon>
    </lineage>
</organism>
<dbReference type="Gene3D" id="1.10.1660.10">
    <property type="match status" value="1"/>
</dbReference>
<dbReference type="Pfam" id="PF13411">
    <property type="entry name" value="MerR_1"/>
    <property type="match status" value="1"/>
</dbReference>
<comment type="caution">
    <text evidence="2">The sequence shown here is derived from an EMBL/GenBank/DDBJ whole genome shotgun (WGS) entry which is preliminary data.</text>
</comment>
<feature type="domain" description="HTH merR-type" evidence="1">
    <location>
        <begin position="4"/>
        <end position="69"/>
    </location>
</feature>